<reference evidence="2 3" key="1">
    <citation type="journal article" date="2023" name="Genome Announc.">
        <title>Pan-Genome Analyses of the Genus Cohnella and Proposal of the Novel Species Cohnella silvisoli sp. nov., Isolated from Forest Soil.</title>
        <authorList>
            <person name="Wang C."/>
            <person name="Mao L."/>
            <person name="Bao G."/>
            <person name="Zhu H."/>
        </authorList>
    </citation>
    <scope>NUCLEOTIDE SEQUENCE [LARGE SCALE GENOMIC DNA]</scope>
    <source>
        <strain evidence="2 3">NL03-T5-1</strain>
    </source>
</reference>
<dbReference type="PROSITE" id="PS51257">
    <property type="entry name" value="PROKAR_LIPOPROTEIN"/>
    <property type="match status" value="1"/>
</dbReference>
<evidence type="ECO:0008006" key="4">
    <source>
        <dbReference type="Google" id="ProtNLM"/>
    </source>
</evidence>
<evidence type="ECO:0000313" key="2">
    <source>
        <dbReference type="EMBL" id="MEQ4486790.1"/>
    </source>
</evidence>
<dbReference type="RefSeq" id="WP_232189869.1">
    <property type="nucleotide sequence ID" value="NZ_JAIOAP010000024.1"/>
</dbReference>
<keyword evidence="3" id="KW-1185">Reference proteome</keyword>
<proteinExistence type="predicted"/>
<evidence type="ECO:0000256" key="1">
    <source>
        <dbReference type="SAM" id="SignalP"/>
    </source>
</evidence>
<accession>A0ABV1L3H1</accession>
<comment type="caution">
    <text evidence="2">The sequence shown here is derived from an EMBL/GenBank/DDBJ whole genome shotgun (WGS) entry which is preliminary data.</text>
</comment>
<keyword evidence="1" id="KW-0732">Signal</keyword>
<protein>
    <recommendedName>
        <fullName evidence="4">Peptidylprolyl isomerase</fullName>
    </recommendedName>
</protein>
<dbReference type="Proteomes" id="UP001493487">
    <property type="component" value="Unassembled WGS sequence"/>
</dbReference>
<feature type="signal peptide" evidence="1">
    <location>
        <begin position="1"/>
        <end position="25"/>
    </location>
</feature>
<feature type="chain" id="PRO_5045570870" description="Peptidylprolyl isomerase" evidence="1">
    <location>
        <begin position="26"/>
        <end position="215"/>
    </location>
</feature>
<gene>
    <name evidence="2" type="ORF">QJS35_30870</name>
</gene>
<organism evidence="2 3">
    <name type="scientific">Cohnella silvisoli</name>
    <dbReference type="NCBI Taxonomy" id="2873699"/>
    <lineage>
        <taxon>Bacteria</taxon>
        <taxon>Bacillati</taxon>
        <taxon>Bacillota</taxon>
        <taxon>Bacilli</taxon>
        <taxon>Bacillales</taxon>
        <taxon>Paenibacillaceae</taxon>
        <taxon>Cohnella</taxon>
    </lineage>
</organism>
<dbReference type="EMBL" id="JASKHM010000025">
    <property type="protein sequence ID" value="MEQ4486790.1"/>
    <property type="molecule type" value="Genomic_DNA"/>
</dbReference>
<evidence type="ECO:0000313" key="3">
    <source>
        <dbReference type="Proteomes" id="UP001493487"/>
    </source>
</evidence>
<sequence>MNRKRRIGMMLLIVMTFTSGCTVKAENERSSDRTNVLEIVASVNGEPIRYGEFAMIMERKRSEAVRYFYDKYGAEDIAEYWTTAFGKETPIEWLKSAALDETARIKVQQIIARDEGVVKRIDYSDFRNDWIQENELRHKAEEKKELIYGPLQYDENVYYEYVFSNTVLQVKEKLRKRSNTSVGEGERLYQELLERKLSSATDVIQRDVYDRIQNP</sequence>
<name>A0ABV1L3H1_9BACL</name>